<feature type="region of interest" description="Disordered" evidence="1">
    <location>
        <begin position="200"/>
        <end position="233"/>
    </location>
</feature>
<feature type="signal peptide" evidence="2">
    <location>
        <begin position="1"/>
        <end position="24"/>
    </location>
</feature>
<feature type="compositionally biased region" description="Basic residues" evidence="1">
    <location>
        <begin position="142"/>
        <end position="155"/>
    </location>
</feature>
<organism evidence="4 5">
    <name type="scientific">Discostella pseudostelligera</name>
    <dbReference type="NCBI Taxonomy" id="259834"/>
    <lineage>
        <taxon>Eukaryota</taxon>
        <taxon>Sar</taxon>
        <taxon>Stramenopiles</taxon>
        <taxon>Ochrophyta</taxon>
        <taxon>Bacillariophyta</taxon>
        <taxon>Coscinodiscophyceae</taxon>
        <taxon>Thalassiosirophycidae</taxon>
        <taxon>Stephanodiscales</taxon>
        <taxon>Stephanodiscaceae</taxon>
        <taxon>Discostella</taxon>
    </lineage>
</organism>
<feature type="region of interest" description="Disordered" evidence="1">
    <location>
        <begin position="789"/>
        <end position="808"/>
    </location>
</feature>
<dbReference type="CDD" id="cd01855">
    <property type="entry name" value="YqeH"/>
    <property type="match status" value="1"/>
</dbReference>
<dbReference type="InterPro" id="IPR050896">
    <property type="entry name" value="Mito_lipid_metab_GTPase"/>
</dbReference>
<dbReference type="PANTHER" id="PTHR46434:SF1">
    <property type="entry name" value="GENETIC INTERACTOR OF PROHIBITINS 3, MITOCHONDRIAL"/>
    <property type="match status" value="1"/>
</dbReference>
<dbReference type="Pfam" id="PF02037">
    <property type="entry name" value="SAP"/>
    <property type="match status" value="1"/>
</dbReference>
<feature type="compositionally biased region" description="Acidic residues" evidence="1">
    <location>
        <begin position="200"/>
        <end position="225"/>
    </location>
</feature>
<dbReference type="AlphaFoldDB" id="A0ABD3M2Q9"/>
<dbReference type="Pfam" id="PF01926">
    <property type="entry name" value="MMR_HSR1"/>
    <property type="match status" value="1"/>
</dbReference>
<dbReference type="Proteomes" id="UP001530293">
    <property type="component" value="Unassembled WGS sequence"/>
</dbReference>
<dbReference type="InterPro" id="IPR006073">
    <property type="entry name" value="GTP-bd"/>
</dbReference>
<dbReference type="InterPro" id="IPR048422">
    <property type="entry name" value="NOA1/YqeH-like_C"/>
</dbReference>
<proteinExistence type="predicted"/>
<sequence>MALASPSQFVLMVAMALLSRVVRSSAFRSAGRLRPTPTPPCIAKIQSAQLAFTSSYITRTLKSDHHNKHCRQRCFHPSVVCFGTASSSGNYARAELEGMTVNELKAKLREEGLPTSGLKAELIDRLSANNISDISDVSPDKKKVKPKQPQSSKRKFQINPNWKTEFNAKALEEEFDNMARKEGFDEKLAYFANDDTFEDEFTDDDYDIDLDEDEDGDDDDVDNDIPDFGQSTSQSMDERIAAARKDHNLGRVTVPKSLDQFSQEVSFDDLKKLGFRREANPFGNDETPRRAQFKVITGSMTCSGCGSGFQKDDELRPGFLPSEKYEIQVKLSKIEEAQKHNERADSAEWSPEDEVEWLLRQNDDGSVDDEEDLSNLSIDEMAEKMGLDLEALSKKKVICKRCHRLQNFGSVEKKLRPGWTDEPTLSQEEFRKLLLPLRQKKAVILALVDLFDFSGSVLPELDRIAGDNPVILAANKADLLPSEMGQTRAENWVRRELEYAGVTSIANIGGAVRLVSCKTGFGIAAMMEKTRKLADEMECDIYVVGAANAGKSTLVNYLLAEADPEKNRLKTGERRRAGNANKWKGSVTTSPLPGTTLQFIKIELGGGTCLYDTPGLLVPGCLTERLTPEELKIVVPKKQVEPITFRIASGKCCLVGGLAKVELIGDCKPFLFTFFVANEIKLHMTDSTRADEFTANHVGTLLTPPLEPGPERMDEIGGFEYHEIDIQGAGWKQAAADITLRGLGWVAVTGAGVAKVRVGVPRGIGITVRPPLMPFDVWEATAKYTGGRAVRKSGKSRSGKRRSGVGRN</sequence>
<dbReference type="InterPro" id="IPR003034">
    <property type="entry name" value="SAP_dom"/>
</dbReference>
<gene>
    <name evidence="4" type="ORF">ACHAWU_005365</name>
</gene>
<keyword evidence="2" id="KW-0732">Signal</keyword>
<keyword evidence="5" id="KW-1185">Reference proteome</keyword>
<dbReference type="InterPro" id="IPR036361">
    <property type="entry name" value="SAP_dom_sf"/>
</dbReference>
<evidence type="ECO:0000256" key="1">
    <source>
        <dbReference type="SAM" id="MobiDB-lite"/>
    </source>
</evidence>
<dbReference type="InterPro" id="IPR027417">
    <property type="entry name" value="P-loop_NTPase"/>
</dbReference>
<protein>
    <recommendedName>
        <fullName evidence="3">SAP domain-containing protein</fullName>
    </recommendedName>
</protein>
<comment type="caution">
    <text evidence="4">The sequence shown here is derived from an EMBL/GenBank/DDBJ whole genome shotgun (WGS) entry which is preliminary data.</text>
</comment>
<feature type="chain" id="PRO_5044751194" description="SAP domain-containing protein" evidence="2">
    <location>
        <begin position="25"/>
        <end position="808"/>
    </location>
</feature>
<dbReference type="Pfam" id="PF21516">
    <property type="entry name" value="YqeH-like_C"/>
    <property type="match status" value="1"/>
</dbReference>
<dbReference type="SUPFAM" id="SSF52540">
    <property type="entry name" value="P-loop containing nucleoside triphosphate hydrolases"/>
    <property type="match status" value="1"/>
</dbReference>
<reference evidence="4 5" key="1">
    <citation type="submission" date="2024-10" db="EMBL/GenBank/DDBJ databases">
        <title>Updated reference genomes for cyclostephanoid diatoms.</title>
        <authorList>
            <person name="Roberts W.R."/>
            <person name="Alverson A.J."/>
        </authorList>
    </citation>
    <scope>NUCLEOTIDE SEQUENCE [LARGE SCALE GENOMIC DNA]</scope>
    <source>
        <strain evidence="4 5">AJA232-27</strain>
    </source>
</reference>
<feature type="region of interest" description="Disordered" evidence="1">
    <location>
        <begin position="134"/>
        <end position="155"/>
    </location>
</feature>
<feature type="domain" description="SAP" evidence="3">
    <location>
        <begin position="96"/>
        <end position="130"/>
    </location>
</feature>
<evidence type="ECO:0000313" key="5">
    <source>
        <dbReference type="Proteomes" id="UP001530293"/>
    </source>
</evidence>
<dbReference type="SMART" id="SM00513">
    <property type="entry name" value="SAP"/>
    <property type="match status" value="1"/>
</dbReference>
<accession>A0ABD3M2Q9</accession>
<name>A0ABD3M2Q9_9STRA</name>
<evidence type="ECO:0000256" key="2">
    <source>
        <dbReference type="SAM" id="SignalP"/>
    </source>
</evidence>
<evidence type="ECO:0000313" key="4">
    <source>
        <dbReference type="EMBL" id="KAL3758284.1"/>
    </source>
</evidence>
<dbReference type="EMBL" id="JALLBG020000236">
    <property type="protein sequence ID" value="KAL3758284.1"/>
    <property type="molecule type" value="Genomic_DNA"/>
</dbReference>
<dbReference type="PANTHER" id="PTHR46434">
    <property type="entry name" value="GENETIC INTERACTOR OF PROHIBITINS 3, MITOCHONDRIAL"/>
    <property type="match status" value="1"/>
</dbReference>
<dbReference type="Gene3D" id="1.10.720.30">
    <property type="entry name" value="SAP domain"/>
    <property type="match status" value="1"/>
</dbReference>
<dbReference type="Gene3D" id="3.40.50.300">
    <property type="entry name" value="P-loop containing nucleotide triphosphate hydrolases"/>
    <property type="match status" value="1"/>
</dbReference>
<evidence type="ECO:0000259" key="3">
    <source>
        <dbReference type="PROSITE" id="PS50800"/>
    </source>
</evidence>
<dbReference type="SUPFAM" id="SSF68906">
    <property type="entry name" value="SAP domain"/>
    <property type="match status" value="1"/>
</dbReference>
<dbReference type="PROSITE" id="PS50800">
    <property type="entry name" value="SAP"/>
    <property type="match status" value="1"/>
</dbReference>